<accession>A0A2V3J3I3</accession>
<dbReference type="PROSITE" id="PS50089">
    <property type="entry name" value="ZF_RING_2"/>
    <property type="match status" value="1"/>
</dbReference>
<keyword evidence="1" id="KW-0479">Metal-binding</keyword>
<gene>
    <name evidence="7" type="ORF">BWQ96_01271</name>
</gene>
<evidence type="ECO:0000256" key="2">
    <source>
        <dbReference type="ARBA" id="ARBA00022771"/>
    </source>
</evidence>
<sequence length="136" mass="14972">MGMAAASSAPDLTVLPDAPPPPPPPRSLVYGSSMRTCAVCLEDYLPGDRLRMLEPCNHCFHQNCIDAWLQPLQPPLRKPLCPVCNATVSLPCVPDLPASPTAWPTVQLIDLSVHQSWLQWFVDLLNLYYQPHTASS</sequence>
<dbReference type="Gene3D" id="3.30.40.10">
    <property type="entry name" value="Zinc/RING finger domain, C3HC4 (zinc finger)"/>
    <property type="match status" value="1"/>
</dbReference>
<dbReference type="GO" id="GO:0005634">
    <property type="term" value="C:nucleus"/>
    <property type="evidence" value="ECO:0007669"/>
    <property type="project" value="TreeGrafter"/>
</dbReference>
<dbReference type="SUPFAM" id="SSF57850">
    <property type="entry name" value="RING/U-box"/>
    <property type="match status" value="1"/>
</dbReference>
<dbReference type="Pfam" id="PF13639">
    <property type="entry name" value="zf-RING_2"/>
    <property type="match status" value="1"/>
</dbReference>
<dbReference type="PANTHER" id="PTHR45931">
    <property type="entry name" value="SI:CH211-59O9.10"/>
    <property type="match status" value="1"/>
</dbReference>
<name>A0A2V3J3I3_9FLOR</name>
<dbReference type="GO" id="GO:0061630">
    <property type="term" value="F:ubiquitin protein ligase activity"/>
    <property type="evidence" value="ECO:0007669"/>
    <property type="project" value="TreeGrafter"/>
</dbReference>
<feature type="compositionally biased region" description="Pro residues" evidence="5">
    <location>
        <begin position="17"/>
        <end position="26"/>
    </location>
</feature>
<dbReference type="SMART" id="SM00184">
    <property type="entry name" value="RING"/>
    <property type="match status" value="1"/>
</dbReference>
<dbReference type="InterPro" id="IPR051834">
    <property type="entry name" value="RING_finger_E3_ligase"/>
</dbReference>
<dbReference type="Proteomes" id="UP000247409">
    <property type="component" value="Unassembled WGS sequence"/>
</dbReference>
<feature type="domain" description="RING-type" evidence="6">
    <location>
        <begin position="37"/>
        <end position="85"/>
    </location>
</feature>
<keyword evidence="3" id="KW-0862">Zinc</keyword>
<keyword evidence="2 4" id="KW-0863">Zinc-finger</keyword>
<organism evidence="7 8">
    <name type="scientific">Gracilariopsis chorda</name>
    <dbReference type="NCBI Taxonomy" id="448386"/>
    <lineage>
        <taxon>Eukaryota</taxon>
        <taxon>Rhodophyta</taxon>
        <taxon>Florideophyceae</taxon>
        <taxon>Rhodymeniophycidae</taxon>
        <taxon>Gracilariales</taxon>
        <taxon>Gracilariaceae</taxon>
        <taxon>Gracilariopsis</taxon>
    </lineage>
</organism>
<reference evidence="7 8" key="1">
    <citation type="journal article" date="2018" name="Mol. Biol. Evol.">
        <title>Analysis of the draft genome of the red seaweed Gracilariopsis chorda provides insights into genome size evolution in Rhodophyta.</title>
        <authorList>
            <person name="Lee J."/>
            <person name="Yang E.C."/>
            <person name="Graf L."/>
            <person name="Yang J.H."/>
            <person name="Qiu H."/>
            <person name="Zel Zion U."/>
            <person name="Chan C.X."/>
            <person name="Stephens T.G."/>
            <person name="Weber A.P.M."/>
            <person name="Boo G.H."/>
            <person name="Boo S.M."/>
            <person name="Kim K.M."/>
            <person name="Shin Y."/>
            <person name="Jung M."/>
            <person name="Lee S.J."/>
            <person name="Yim H.S."/>
            <person name="Lee J.H."/>
            <person name="Bhattacharya D."/>
            <person name="Yoon H.S."/>
        </authorList>
    </citation>
    <scope>NUCLEOTIDE SEQUENCE [LARGE SCALE GENOMIC DNA]</scope>
    <source>
        <strain evidence="7 8">SKKU-2015</strain>
        <tissue evidence="7">Whole body</tissue>
    </source>
</reference>
<dbReference type="OrthoDB" id="8062037at2759"/>
<evidence type="ECO:0000313" key="7">
    <source>
        <dbReference type="EMBL" id="PXF48929.1"/>
    </source>
</evidence>
<dbReference type="GO" id="GO:0008270">
    <property type="term" value="F:zinc ion binding"/>
    <property type="evidence" value="ECO:0007669"/>
    <property type="project" value="UniProtKB-KW"/>
</dbReference>
<dbReference type="GO" id="GO:0006511">
    <property type="term" value="P:ubiquitin-dependent protein catabolic process"/>
    <property type="evidence" value="ECO:0007669"/>
    <property type="project" value="TreeGrafter"/>
</dbReference>
<evidence type="ECO:0000313" key="8">
    <source>
        <dbReference type="Proteomes" id="UP000247409"/>
    </source>
</evidence>
<feature type="region of interest" description="Disordered" evidence="5">
    <location>
        <begin position="1"/>
        <end position="26"/>
    </location>
</feature>
<dbReference type="AlphaFoldDB" id="A0A2V3J3I3"/>
<dbReference type="EMBL" id="NBIV01000010">
    <property type="protein sequence ID" value="PXF48929.1"/>
    <property type="molecule type" value="Genomic_DNA"/>
</dbReference>
<evidence type="ECO:0000256" key="4">
    <source>
        <dbReference type="PROSITE-ProRule" id="PRU00175"/>
    </source>
</evidence>
<comment type="caution">
    <text evidence="7">The sequence shown here is derived from an EMBL/GenBank/DDBJ whole genome shotgun (WGS) entry which is preliminary data.</text>
</comment>
<dbReference type="PANTHER" id="PTHR45931:SF3">
    <property type="entry name" value="RING ZINC FINGER-CONTAINING PROTEIN"/>
    <property type="match status" value="1"/>
</dbReference>
<evidence type="ECO:0000259" key="6">
    <source>
        <dbReference type="PROSITE" id="PS50089"/>
    </source>
</evidence>
<proteinExistence type="predicted"/>
<evidence type="ECO:0000256" key="1">
    <source>
        <dbReference type="ARBA" id="ARBA00022723"/>
    </source>
</evidence>
<evidence type="ECO:0000256" key="3">
    <source>
        <dbReference type="ARBA" id="ARBA00022833"/>
    </source>
</evidence>
<dbReference type="InterPro" id="IPR001841">
    <property type="entry name" value="Znf_RING"/>
</dbReference>
<protein>
    <submittedName>
        <fullName evidence="7">E3 ubiquitin-protein ligase ATL23</fullName>
    </submittedName>
</protein>
<dbReference type="InterPro" id="IPR013083">
    <property type="entry name" value="Znf_RING/FYVE/PHD"/>
</dbReference>
<evidence type="ECO:0000256" key="5">
    <source>
        <dbReference type="SAM" id="MobiDB-lite"/>
    </source>
</evidence>
<keyword evidence="8" id="KW-1185">Reference proteome</keyword>